<sequence length="629" mass="72445">MTKTFSLVAFCFFFFISTQFSSAKAPIKFGKVDIEDLKMTVYEPDTSAAAVVLCKYGFFNGNDYRFTTITRVKILKKSGVSLSEFSFPGKEDMQVRGKVYNLENGEVVEERLRNESIYKLKITEDYYRMKVALPNIKVGSIYDIETTQLLLPSEFAFQREIPVRYCELVLENTPEVEFRKRSRGYFPVMPQGDNAYVAKNVPAFKTESFMDSKENYISKFEFDILRVSFPGYFKGFTTSWEAVNKRLRSNSYFGGALTNGVGGLNAVKKEIEAKYSDPYDKMIAAYEAIKQVEWNEVESLFSTESHLGGVYKDKKANSAEINMMLYQLLQKLDVYALPVAISTRENGRLHQFYPSLEKLNYMFIRAKIGDKEYLLDATEKLMPADMLPLRCLNKTGRLINNESGTWIDLKTDKKDKSSSLYDLKLNENLEAEGTLKCKRFEYSAYDFRKQYKKYASEDEFLEAFEYEHPGLRVKDCTLTNLDSIYKPVSEDYTIKVSNLTQQVGEMIMINPFVFDKVESNPFKMEERKYPVDFAYKREKLVMFNLTIPDGYGFDAVPKPTRILLPEKSGSVLINYSVLGNKLSVTYVMKIDKAIFTSEEYAYLKHLYALVIEKHAEPVIIKKSQDAASL</sequence>
<comment type="caution">
    <text evidence="2">The sequence shown here is derived from an EMBL/GenBank/DDBJ whole genome shotgun (WGS) entry which is preliminary data.</text>
</comment>
<reference evidence="2" key="1">
    <citation type="submission" date="2022-10" db="EMBL/GenBank/DDBJ databases">
        <authorList>
            <person name="Yu W.X."/>
        </authorList>
    </citation>
    <scope>NUCLEOTIDE SEQUENCE</scope>
    <source>
        <strain evidence="2">D04</strain>
    </source>
</reference>
<keyword evidence="1" id="KW-0732">Signal</keyword>
<name>A0AAE3MDH2_9BACT</name>
<accession>A0AAE3MDH2</accession>
<dbReference type="RefSeq" id="WP_301198981.1">
    <property type="nucleotide sequence ID" value="NZ_JAPDPI010000013.1"/>
</dbReference>
<protein>
    <recommendedName>
        <fullName evidence="4">DUF3857 domain-containing protein</fullName>
    </recommendedName>
</protein>
<dbReference type="Proteomes" id="UP001207408">
    <property type="component" value="Unassembled WGS sequence"/>
</dbReference>
<proteinExistence type="predicted"/>
<feature type="chain" id="PRO_5042096939" description="DUF3857 domain-containing protein" evidence="1">
    <location>
        <begin position="24"/>
        <end position="629"/>
    </location>
</feature>
<gene>
    <name evidence="2" type="ORF">OM074_08215</name>
</gene>
<evidence type="ECO:0000256" key="1">
    <source>
        <dbReference type="SAM" id="SignalP"/>
    </source>
</evidence>
<evidence type="ECO:0000313" key="2">
    <source>
        <dbReference type="EMBL" id="MCW3805611.1"/>
    </source>
</evidence>
<dbReference type="EMBL" id="JAPDPI010000013">
    <property type="protein sequence ID" value="MCW3805611.1"/>
    <property type="molecule type" value="Genomic_DNA"/>
</dbReference>
<dbReference type="Gene3D" id="2.60.40.3140">
    <property type="match status" value="1"/>
</dbReference>
<dbReference type="AlphaFoldDB" id="A0AAE3MDH2"/>
<organism evidence="2 3">
    <name type="scientific">Plebeiibacterium marinum</name>
    <dbReference type="NCBI Taxonomy" id="2992111"/>
    <lineage>
        <taxon>Bacteria</taxon>
        <taxon>Pseudomonadati</taxon>
        <taxon>Bacteroidota</taxon>
        <taxon>Bacteroidia</taxon>
        <taxon>Marinilabiliales</taxon>
        <taxon>Marinilabiliaceae</taxon>
        <taxon>Plebeiibacterium</taxon>
    </lineage>
</organism>
<dbReference type="Gene3D" id="2.60.120.1130">
    <property type="match status" value="1"/>
</dbReference>
<evidence type="ECO:0000313" key="3">
    <source>
        <dbReference type="Proteomes" id="UP001207408"/>
    </source>
</evidence>
<dbReference type="Gene3D" id="3.10.620.30">
    <property type="match status" value="1"/>
</dbReference>
<keyword evidence="3" id="KW-1185">Reference proteome</keyword>
<evidence type="ECO:0008006" key="4">
    <source>
        <dbReference type="Google" id="ProtNLM"/>
    </source>
</evidence>
<feature type="signal peptide" evidence="1">
    <location>
        <begin position="1"/>
        <end position="23"/>
    </location>
</feature>